<reference evidence="6 7" key="1">
    <citation type="submission" date="2013-11" db="EMBL/GenBank/DDBJ databases">
        <title>Complete genome sequence of Clostridum sp. M2/40.</title>
        <authorList>
            <person name="Wibberg D."/>
            <person name="Puehler A."/>
            <person name="Schlueter A."/>
        </authorList>
    </citation>
    <scope>NUCLEOTIDE SEQUENCE [LARGE SCALE GENOMIC DNA]</scope>
    <source>
        <strain evidence="7">M2/40</strain>
    </source>
</reference>
<comment type="similarity">
    <text evidence="2">Belongs to the glycosyltransferase 2 family.</text>
</comment>
<sequence>MHVVFVILHYITTEDTILCVKSINKNVDYNDYSIVIVDNGSKNHSYEKLNEHFSKSKNIYIIRSEENLGFAKGNNMGIKYAKDKLEADFVVIINNDTLIMQNNFINKIINVYNKEAFYILGPDIISTKDNGHQNPHRNKIASLKYARKMVIEFGMNFLFSYIYLDVLIYKIKNLFFSNKDLKHSNDDSNKEELVLHGSCLVFSPKYLKKFSGIYNNTFMYGEEEILFYICKRLNLKVIYEPSIKILHKEGSATKTVYNKNFKKRNFYYKNKFKSSLQLYKIILQKDKIENLLGGDS</sequence>
<keyword evidence="7" id="KW-1185">Reference proteome</keyword>
<organism evidence="6 7">
    <name type="scientific">Clostridium bornimense</name>
    <dbReference type="NCBI Taxonomy" id="1216932"/>
    <lineage>
        <taxon>Bacteria</taxon>
        <taxon>Bacillati</taxon>
        <taxon>Bacillota</taxon>
        <taxon>Clostridia</taxon>
        <taxon>Eubacteriales</taxon>
        <taxon>Clostridiaceae</taxon>
        <taxon>Clostridium</taxon>
    </lineage>
</organism>
<gene>
    <name evidence="6" type="ORF">CM240_0773</name>
</gene>
<evidence type="ECO:0000256" key="3">
    <source>
        <dbReference type="ARBA" id="ARBA00022676"/>
    </source>
</evidence>
<dbReference type="HOGENOM" id="CLU_023845_6_0_9"/>
<dbReference type="STRING" id="1216932.CM240_0773"/>
<feature type="domain" description="Glycosyltransferase 2-like" evidence="5">
    <location>
        <begin position="19"/>
        <end position="146"/>
    </location>
</feature>
<keyword evidence="3" id="KW-0328">Glycosyltransferase</keyword>
<dbReference type="KEGG" id="clt:CM240_0773"/>
<dbReference type="PANTHER" id="PTHR43179:SF12">
    <property type="entry name" value="GALACTOFURANOSYLTRANSFERASE GLFT2"/>
    <property type="match status" value="1"/>
</dbReference>
<dbReference type="InterPro" id="IPR029044">
    <property type="entry name" value="Nucleotide-diphossugar_trans"/>
</dbReference>
<accession>W6RUG8</accession>
<dbReference type="PATRIC" id="fig|1216932.3.peg.759"/>
<name>W6RUG8_9CLOT</name>
<evidence type="ECO:0000256" key="1">
    <source>
        <dbReference type="ARBA" id="ARBA00004776"/>
    </source>
</evidence>
<proteinExistence type="inferred from homology"/>
<dbReference type="AlphaFoldDB" id="W6RUG8"/>
<dbReference type="RefSeq" id="WP_051483670.1">
    <property type="nucleotide sequence ID" value="NZ_HG917868.1"/>
</dbReference>
<evidence type="ECO:0000313" key="7">
    <source>
        <dbReference type="Proteomes" id="UP000019426"/>
    </source>
</evidence>
<dbReference type="OrthoDB" id="9813495at2"/>
<dbReference type="EMBL" id="HG917868">
    <property type="protein sequence ID" value="CDM67938.1"/>
    <property type="molecule type" value="Genomic_DNA"/>
</dbReference>
<dbReference type="SUPFAM" id="SSF53448">
    <property type="entry name" value="Nucleotide-diphospho-sugar transferases"/>
    <property type="match status" value="1"/>
</dbReference>
<dbReference type="PANTHER" id="PTHR43179">
    <property type="entry name" value="RHAMNOSYLTRANSFERASE WBBL"/>
    <property type="match status" value="1"/>
</dbReference>
<dbReference type="Pfam" id="PF00535">
    <property type="entry name" value="Glycos_transf_2"/>
    <property type="match status" value="1"/>
</dbReference>
<evidence type="ECO:0000256" key="4">
    <source>
        <dbReference type="ARBA" id="ARBA00022679"/>
    </source>
</evidence>
<protein>
    <submittedName>
        <fullName evidence="6">Putative glycosyl transferase</fullName>
    </submittedName>
</protein>
<dbReference type="eggNOG" id="COG1216">
    <property type="taxonomic scope" value="Bacteria"/>
</dbReference>
<keyword evidence="4 6" id="KW-0808">Transferase</keyword>
<dbReference type="GO" id="GO:0016757">
    <property type="term" value="F:glycosyltransferase activity"/>
    <property type="evidence" value="ECO:0007669"/>
    <property type="project" value="UniProtKB-KW"/>
</dbReference>
<evidence type="ECO:0000313" key="6">
    <source>
        <dbReference type="EMBL" id="CDM67938.1"/>
    </source>
</evidence>
<dbReference type="InterPro" id="IPR001173">
    <property type="entry name" value="Glyco_trans_2-like"/>
</dbReference>
<dbReference type="Gene3D" id="3.90.550.10">
    <property type="entry name" value="Spore Coat Polysaccharide Biosynthesis Protein SpsA, Chain A"/>
    <property type="match status" value="1"/>
</dbReference>
<evidence type="ECO:0000256" key="2">
    <source>
        <dbReference type="ARBA" id="ARBA00006739"/>
    </source>
</evidence>
<dbReference type="Proteomes" id="UP000019426">
    <property type="component" value="Chromosome M2/40_rep1"/>
</dbReference>
<comment type="pathway">
    <text evidence="1">Cell wall biogenesis; cell wall polysaccharide biosynthesis.</text>
</comment>
<evidence type="ECO:0000259" key="5">
    <source>
        <dbReference type="Pfam" id="PF00535"/>
    </source>
</evidence>